<reference evidence="2 3" key="1">
    <citation type="journal article" date="2019" name="Int. J. Syst. Evol. Microbiol.">
        <title>The Global Catalogue of Microorganisms (GCM) 10K type strain sequencing project: providing services to taxonomists for standard genome sequencing and annotation.</title>
        <authorList>
            <consortium name="The Broad Institute Genomics Platform"/>
            <consortium name="The Broad Institute Genome Sequencing Center for Infectious Disease"/>
            <person name="Wu L."/>
            <person name="Ma J."/>
        </authorList>
    </citation>
    <scope>NUCLEOTIDE SEQUENCE [LARGE SCALE GENOMIC DNA]</scope>
    <source>
        <strain evidence="2 3">JCM 16331</strain>
    </source>
</reference>
<dbReference type="AlphaFoldDB" id="A0A830GFR1"/>
<feature type="compositionally biased region" description="Polar residues" evidence="1">
    <location>
        <begin position="1"/>
        <end position="11"/>
    </location>
</feature>
<dbReference type="RefSeq" id="WP_188879741.1">
    <property type="nucleotide sequence ID" value="NZ_BMOQ01000008.1"/>
</dbReference>
<gene>
    <name evidence="2" type="ORF">GCM10009021_27750</name>
</gene>
<accession>A0A830GFR1</accession>
<dbReference type="Proteomes" id="UP000608850">
    <property type="component" value="Unassembled WGS sequence"/>
</dbReference>
<proteinExistence type="predicted"/>
<dbReference type="EMBL" id="BMOQ01000008">
    <property type="protein sequence ID" value="GGN24386.1"/>
    <property type="molecule type" value="Genomic_DNA"/>
</dbReference>
<dbReference type="OrthoDB" id="69693at2235"/>
<feature type="region of interest" description="Disordered" evidence="1">
    <location>
        <begin position="1"/>
        <end position="21"/>
    </location>
</feature>
<protein>
    <submittedName>
        <fullName evidence="2">Uncharacterized protein</fullName>
    </submittedName>
</protein>
<organism evidence="2 3">
    <name type="scientific">Halarchaeum nitratireducens</name>
    <dbReference type="NCBI Taxonomy" id="489913"/>
    <lineage>
        <taxon>Archaea</taxon>
        <taxon>Methanobacteriati</taxon>
        <taxon>Methanobacteriota</taxon>
        <taxon>Stenosarchaea group</taxon>
        <taxon>Halobacteria</taxon>
        <taxon>Halobacteriales</taxon>
        <taxon>Halobacteriaceae</taxon>
    </lineage>
</organism>
<keyword evidence="3" id="KW-1185">Reference proteome</keyword>
<sequence>MADPSTNTPFDTDSDVSSTTPLYSPVTTTTIYHTVVDLSYPTEYVPIVACVAAAPHRKRPPSIPSSYPQEASAYW</sequence>
<feature type="region of interest" description="Disordered" evidence="1">
    <location>
        <begin position="56"/>
        <end position="75"/>
    </location>
</feature>
<comment type="caution">
    <text evidence="2">The sequence shown here is derived from an EMBL/GenBank/DDBJ whole genome shotgun (WGS) entry which is preliminary data.</text>
</comment>
<name>A0A830GFR1_9EURY</name>
<evidence type="ECO:0000313" key="3">
    <source>
        <dbReference type="Proteomes" id="UP000608850"/>
    </source>
</evidence>
<evidence type="ECO:0000313" key="2">
    <source>
        <dbReference type="EMBL" id="GGN24386.1"/>
    </source>
</evidence>
<evidence type="ECO:0000256" key="1">
    <source>
        <dbReference type="SAM" id="MobiDB-lite"/>
    </source>
</evidence>